<proteinExistence type="predicted"/>
<dbReference type="PROSITE" id="PS50850">
    <property type="entry name" value="MFS"/>
    <property type="match status" value="1"/>
</dbReference>
<feature type="transmembrane region" description="Helical" evidence="6">
    <location>
        <begin position="371"/>
        <end position="394"/>
    </location>
</feature>
<dbReference type="Gene3D" id="1.20.1250.20">
    <property type="entry name" value="MFS general substrate transporter like domains"/>
    <property type="match status" value="2"/>
</dbReference>
<feature type="transmembrane region" description="Helical" evidence="6">
    <location>
        <begin position="308"/>
        <end position="329"/>
    </location>
</feature>
<comment type="caution">
    <text evidence="8">The sequence shown here is derived from an EMBL/GenBank/DDBJ whole genome shotgun (WGS) entry which is preliminary data.</text>
</comment>
<evidence type="ECO:0000313" key="8">
    <source>
        <dbReference type="EMBL" id="HIR01332.1"/>
    </source>
</evidence>
<reference evidence="8" key="2">
    <citation type="journal article" date="2021" name="PeerJ">
        <title>Extensive microbial diversity within the chicken gut microbiome revealed by metagenomics and culture.</title>
        <authorList>
            <person name="Gilroy R."/>
            <person name="Ravi A."/>
            <person name="Getino M."/>
            <person name="Pursley I."/>
            <person name="Horton D.L."/>
            <person name="Alikhan N.F."/>
            <person name="Baker D."/>
            <person name="Gharbi K."/>
            <person name="Hall N."/>
            <person name="Watson M."/>
            <person name="Adriaenssens E.M."/>
            <person name="Foster-Nyarko E."/>
            <person name="Jarju S."/>
            <person name="Secka A."/>
            <person name="Antonio M."/>
            <person name="Oren A."/>
            <person name="Chaudhuri R.R."/>
            <person name="La Ragione R."/>
            <person name="Hildebrand F."/>
            <person name="Pallen M.J."/>
        </authorList>
    </citation>
    <scope>NUCLEOTIDE SEQUENCE</scope>
    <source>
        <strain evidence="8">ChiGjej1B1-2707</strain>
    </source>
</reference>
<gene>
    <name evidence="8" type="ORF">IAA69_03620</name>
</gene>
<dbReference type="InterPro" id="IPR020846">
    <property type="entry name" value="MFS_dom"/>
</dbReference>
<keyword evidence="4 6" id="KW-0472">Membrane</keyword>
<sequence length="448" mass="46832">MQSFCKNNRRYLYAAVGFVLLLFLGLIYSWSVFIGPLEADFGWERSQTSSIFTISILFFWLGNVASGFTSERLSPRATILIAAACAVAGFAASSFTTSLPWIYVSYGVLCGFAVGMGSNGVLSCVLGWFPGRQGIASGALMMGIGLGSLVLGPVVTSLLGSVGWRGAFLALAVAFGALMVVGALILRAPERQSNMVETTLKDSRRTTEQNAPARALERAESETREFTAPEMLRTRAFWTFMLWAVLIGTGGLALISNAVPAAQDVLLGSMDEAAALMTATMAMGSISAFNGFGRLASGFLWDRKGCRFVTVLISSVYAVSMAACAFGAATGTFAAVVAGFIALGTAYGASIATTSAMIGSVFGQRHYGMNYACALANMVLAACIGPTISGAVHASTGSYFAAYAVFFALAVASAVVALWMRVPHRAAKQKNAPLSPAKAARSDAGASR</sequence>
<dbReference type="EMBL" id="DVGB01000044">
    <property type="protein sequence ID" value="HIR01332.1"/>
    <property type="molecule type" value="Genomic_DNA"/>
</dbReference>
<feature type="transmembrane region" description="Helical" evidence="6">
    <location>
        <begin position="77"/>
        <end position="95"/>
    </location>
</feature>
<evidence type="ECO:0000256" key="6">
    <source>
        <dbReference type="SAM" id="Phobius"/>
    </source>
</evidence>
<evidence type="ECO:0000259" key="7">
    <source>
        <dbReference type="PROSITE" id="PS50850"/>
    </source>
</evidence>
<feature type="transmembrane region" description="Helical" evidence="6">
    <location>
        <begin position="275"/>
        <end position="296"/>
    </location>
</feature>
<organism evidence="8 9">
    <name type="scientific">Candidatus Aveggerthella stercoripullorum</name>
    <dbReference type="NCBI Taxonomy" id="2840688"/>
    <lineage>
        <taxon>Bacteria</taxon>
        <taxon>Bacillati</taxon>
        <taxon>Actinomycetota</taxon>
        <taxon>Coriobacteriia</taxon>
        <taxon>Eggerthellales</taxon>
        <taxon>Eggerthellaceae</taxon>
        <taxon>Eggerthellaceae incertae sedis</taxon>
        <taxon>Candidatus Aveggerthella</taxon>
    </lineage>
</organism>
<feature type="transmembrane region" description="Helical" evidence="6">
    <location>
        <begin position="12"/>
        <end position="31"/>
    </location>
</feature>
<dbReference type="PANTHER" id="PTHR11360">
    <property type="entry name" value="MONOCARBOXYLATE TRANSPORTER"/>
    <property type="match status" value="1"/>
</dbReference>
<feature type="transmembrane region" description="Helical" evidence="6">
    <location>
        <begin position="140"/>
        <end position="160"/>
    </location>
</feature>
<keyword evidence="2 6" id="KW-0812">Transmembrane</keyword>
<dbReference type="SUPFAM" id="SSF103473">
    <property type="entry name" value="MFS general substrate transporter"/>
    <property type="match status" value="1"/>
</dbReference>
<feature type="transmembrane region" description="Helical" evidence="6">
    <location>
        <begin position="166"/>
        <end position="186"/>
    </location>
</feature>
<dbReference type="PANTHER" id="PTHR11360:SF304">
    <property type="entry name" value="MFS DOMAIN-CONTAINING PROTEIN"/>
    <property type="match status" value="1"/>
</dbReference>
<dbReference type="InterPro" id="IPR036259">
    <property type="entry name" value="MFS_trans_sf"/>
</dbReference>
<dbReference type="GO" id="GO:0005886">
    <property type="term" value="C:plasma membrane"/>
    <property type="evidence" value="ECO:0007669"/>
    <property type="project" value="UniProtKB-SubCell"/>
</dbReference>
<feature type="transmembrane region" description="Helical" evidence="6">
    <location>
        <begin position="51"/>
        <end position="70"/>
    </location>
</feature>
<dbReference type="GO" id="GO:0022857">
    <property type="term" value="F:transmembrane transporter activity"/>
    <property type="evidence" value="ECO:0007669"/>
    <property type="project" value="InterPro"/>
</dbReference>
<evidence type="ECO:0000256" key="1">
    <source>
        <dbReference type="ARBA" id="ARBA00004651"/>
    </source>
</evidence>
<evidence type="ECO:0000256" key="4">
    <source>
        <dbReference type="ARBA" id="ARBA00023136"/>
    </source>
</evidence>
<dbReference type="Pfam" id="PF07690">
    <property type="entry name" value="MFS_1"/>
    <property type="match status" value="1"/>
</dbReference>
<feature type="transmembrane region" description="Helical" evidence="6">
    <location>
        <begin position="335"/>
        <end position="359"/>
    </location>
</feature>
<name>A0A9D0ZZT0_9ACTN</name>
<feature type="transmembrane region" description="Helical" evidence="6">
    <location>
        <begin position="400"/>
        <end position="420"/>
    </location>
</feature>
<comment type="subcellular location">
    <subcellularLocation>
        <location evidence="1">Cell membrane</location>
        <topology evidence="1">Multi-pass membrane protein</topology>
    </subcellularLocation>
</comment>
<evidence type="ECO:0000313" key="9">
    <source>
        <dbReference type="Proteomes" id="UP000824261"/>
    </source>
</evidence>
<dbReference type="AlphaFoldDB" id="A0A9D0ZZT0"/>
<evidence type="ECO:0000256" key="2">
    <source>
        <dbReference type="ARBA" id="ARBA00022692"/>
    </source>
</evidence>
<feature type="transmembrane region" description="Helical" evidence="6">
    <location>
        <begin position="236"/>
        <end position="255"/>
    </location>
</feature>
<dbReference type="InterPro" id="IPR011701">
    <property type="entry name" value="MFS"/>
</dbReference>
<accession>A0A9D0ZZT0</accession>
<feature type="domain" description="Major facilitator superfamily (MFS) profile" evidence="7">
    <location>
        <begin position="10"/>
        <end position="425"/>
    </location>
</feature>
<dbReference type="Proteomes" id="UP000824261">
    <property type="component" value="Unassembled WGS sequence"/>
</dbReference>
<evidence type="ECO:0000256" key="3">
    <source>
        <dbReference type="ARBA" id="ARBA00022989"/>
    </source>
</evidence>
<reference evidence="8" key="1">
    <citation type="submission" date="2020-10" db="EMBL/GenBank/DDBJ databases">
        <authorList>
            <person name="Gilroy R."/>
        </authorList>
    </citation>
    <scope>NUCLEOTIDE SEQUENCE</scope>
    <source>
        <strain evidence="8">ChiGjej1B1-2707</strain>
    </source>
</reference>
<evidence type="ECO:0000256" key="5">
    <source>
        <dbReference type="SAM" id="MobiDB-lite"/>
    </source>
</evidence>
<feature type="transmembrane region" description="Helical" evidence="6">
    <location>
        <begin position="101"/>
        <end position="128"/>
    </location>
</feature>
<keyword evidence="3 6" id="KW-1133">Transmembrane helix</keyword>
<protein>
    <submittedName>
        <fullName evidence="8">MFS transporter</fullName>
    </submittedName>
</protein>
<dbReference type="InterPro" id="IPR050327">
    <property type="entry name" value="Proton-linked_MCT"/>
</dbReference>
<feature type="region of interest" description="Disordered" evidence="5">
    <location>
        <begin position="196"/>
        <end position="222"/>
    </location>
</feature>